<name>A0A0H2LRS7_VARPD</name>
<evidence type="ECO:0000259" key="3">
    <source>
        <dbReference type="Pfam" id="PF06155"/>
    </source>
</evidence>
<dbReference type="InterPro" id="IPR038492">
    <property type="entry name" value="GBBH-like_N_sf"/>
</dbReference>
<evidence type="ECO:0000256" key="2">
    <source>
        <dbReference type="ARBA" id="ARBA00023004"/>
    </source>
</evidence>
<keyword evidence="5" id="KW-1185">Reference proteome</keyword>
<dbReference type="Gene3D" id="3.30.2020.30">
    <property type="match status" value="1"/>
</dbReference>
<dbReference type="GO" id="GO:0046872">
    <property type="term" value="F:metal ion binding"/>
    <property type="evidence" value="ECO:0007669"/>
    <property type="project" value="UniProtKB-KW"/>
</dbReference>
<dbReference type="PATRIC" id="fig|34073.19.peg.6097"/>
<keyword evidence="1" id="KW-0479">Metal-binding</keyword>
<proteinExistence type="predicted"/>
<dbReference type="Proteomes" id="UP000035170">
    <property type="component" value="Unassembled WGS sequence"/>
</dbReference>
<evidence type="ECO:0000256" key="1">
    <source>
        <dbReference type="ARBA" id="ARBA00022723"/>
    </source>
</evidence>
<dbReference type="EMBL" id="JZWI01000041">
    <property type="protein sequence ID" value="KLN52968.1"/>
    <property type="molecule type" value="Genomic_DNA"/>
</dbReference>
<dbReference type="PANTHER" id="PTHR35303">
    <property type="entry name" value="OS02G0197800 PROTEIN"/>
    <property type="match status" value="1"/>
</dbReference>
<feature type="domain" description="Gamma-butyrobetaine hydroxylase-like N-terminal" evidence="3">
    <location>
        <begin position="14"/>
        <end position="98"/>
    </location>
</feature>
<dbReference type="PANTHER" id="PTHR35303:SF5">
    <property type="entry name" value="OS02G0197800 PROTEIN"/>
    <property type="match status" value="1"/>
</dbReference>
<accession>A0A0H2LRS7</accession>
<evidence type="ECO:0000313" key="4">
    <source>
        <dbReference type="EMBL" id="KLN52968.1"/>
    </source>
</evidence>
<protein>
    <recommendedName>
        <fullName evidence="3">Gamma-butyrobetaine hydroxylase-like N-terminal domain-containing protein</fullName>
    </recommendedName>
</protein>
<dbReference type="InterPro" id="IPR010376">
    <property type="entry name" value="GBBH-like_N"/>
</dbReference>
<gene>
    <name evidence="4" type="ORF">VPARA_59390</name>
</gene>
<dbReference type="AlphaFoldDB" id="A0A0H2LRS7"/>
<keyword evidence="2" id="KW-0408">Iron</keyword>
<comment type="caution">
    <text evidence="4">The sequence shown here is derived from an EMBL/GenBank/DDBJ whole genome shotgun (WGS) entry which is preliminary data.</text>
</comment>
<dbReference type="Pfam" id="PF06155">
    <property type="entry name" value="GBBH-like_N"/>
    <property type="match status" value="1"/>
</dbReference>
<sequence length="137" mass="14655">MAGLQAGAPTPQSITVHGQSRVLEVGFSNGATFRIPFELMRIYSPSAEVQGHGPGQEVLQTGKREVELVDLKPVGNYAVQPVFSDGHDTGIFSWNLLYELGANQAGLWAEYERRLAAAGVDRDAPMIDKGGSACSSH</sequence>
<dbReference type="RefSeq" id="WP_047787113.1">
    <property type="nucleotide sequence ID" value="NZ_JZWI01000041.1"/>
</dbReference>
<reference evidence="4 5" key="1">
    <citation type="submission" date="2015-03" db="EMBL/GenBank/DDBJ databases">
        <title>Genome sequence of Variovorax paradoxus TBEA6.</title>
        <authorList>
            <person name="Poehlein A."/>
            <person name="Schuldes J."/>
            <person name="Wuebbeler J.H."/>
            <person name="Hiessl S."/>
            <person name="Steinbuechel A."/>
            <person name="Daniel R."/>
        </authorList>
    </citation>
    <scope>NUCLEOTIDE SEQUENCE [LARGE SCALE GENOMIC DNA]</scope>
    <source>
        <strain evidence="4 5">TBEA6</strain>
    </source>
</reference>
<organism evidence="4 5">
    <name type="scientific">Variovorax paradoxus</name>
    <dbReference type="NCBI Taxonomy" id="34073"/>
    <lineage>
        <taxon>Bacteria</taxon>
        <taxon>Pseudomonadati</taxon>
        <taxon>Pseudomonadota</taxon>
        <taxon>Betaproteobacteria</taxon>
        <taxon>Burkholderiales</taxon>
        <taxon>Comamonadaceae</taxon>
        <taxon>Variovorax</taxon>
    </lineage>
</organism>
<evidence type="ECO:0000313" key="5">
    <source>
        <dbReference type="Proteomes" id="UP000035170"/>
    </source>
</evidence>